<keyword evidence="1" id="KW-0732">Signal</keyword>
<dbReference type="EMBL" id="NJBA01000003">
    <property type="protein sequence ID" value="OWP51014.1"/>
    <property type="molecule type" value="Genomic_DNA"/>
</dbReference>
<evidence type="ECO:0000313" key="2">
    <source>
        <dbReference type="EMBL" id="OWP51014.1"/>
    </source>
</evidence>
<comment type="caution">
    <text evidence="2">The sequence shown here is derived from an EMBL/GenBank/DDBJ whole genome shotgun (WGS) entry which is preliminary data.</text>
</comment>
<evidence type="ECO:0000313" key="3">
    <source>
        <dbReference type="Proteomes" id="UP000198145"/>
    </source>
</evidence>
<gene>
    <name evidence="2" type="ORF">CEG18_09080</name>
</gene>
<feature type="chain" id="PRO_5012083177" evidence="1">
    <location>
        <begin position="19"/>
        <end position="85"/>
    </location>
</feature>
<proteinExistence type="predicted"/>
<dbReference type="AlphaFoldDB" id="A0A246F9N3"/>
<name>A0A246F9N3_PSENT</name>
<evidence type="ECO:0000256" key="1">
    <source>
        <dbReference type="SAM" id="SignalP"/>
    </source>
</evidence>
<reference evidence="2 3" key="1">
    <citation type="submission" date="2017-06" db="EMBL/GenBank/DDBJ databases">
        <title>Draft genome of Pseudomonas nitroreducens DF05.</title>
        <authorList>
            <person name="Iyer R."/>
        </authorList>
    </citation>
    <scope>NUCLEOTIDE SEQUENCE [LARGE SCALE GENOMIC DNA]</scope>
    <source>
        <strain evidence="2 3">DF05</strain>
    </source>
</reference>
<feature type="signal peptide" evidence="1">
    <location>
        <begin position="1"/>
        <end position="18"/>
    </location>
</feature>
<sequence>MKKYALLLALAFSVPAFADSALCDGNLQQINDFLKTASPNATGVKVNAVHEYLAKAEEAKKAGNYEECVNQSSQALRVIKKPANR</sequence>
<dbReference type="Proteomes" id="UP000198145">
    <property type="component" value="Unassembled WGS sequence"/>
</dbReference>
<dbReference type="RefSeq" id="WP_088417205.1">
    <property type="nucleotide sequence ID" value="NZ_NJBA01000003.1"/>
</dbReference>
<organism evidence="2 3">
    <name type="scientific">Pseudomonas nitroreducens</name>
    <dbReference type="NCBI Taxonomy" id="46680"/>
    <lineage>
        <taxon>Bacteria</taxon>
        <taxon>Pseudomonadati</taxon>
        <taxon>Pseudomonadota</taxon>
        <taxon>Gammaproteobacteria</taxon>
        <taxon>Pseudomonadales</taxon>
        <taxon>Pseudomonadaceae</taxon>
        <taxon>Pseudomonas</taxon>
    </lineage>
</organism>
<accession>A0A246F9N3</accession>
<protein>
    <submittedName>
        <fullName evidence="2">Uncharacterized protein</fullName>
    </submittedName>
</protein>